<feature type="compositionally biased region" description="Basic and acidic residues" evidence="2">
    <location>
        <begin position="1"/>
        <end position="10"/>
    </location>
</feature>
<protein>
    <recommendedName>
        <fullName evidence="7">Bul1 N-terminal domain-containing protein</fullName>
    </recommendedName>
</protein>
<feature type="region of interest" description="Disordered" evidence="2">
    <location>
        <begin position="1"/>
        <end position="27"/>
    </location>
</feature>
<dbReference type="STRING" id="984486.A0A1E3QPA2"/>
<accession>A0A1E3QPA2</accession>
<dbReference type="InterPro" id="IPR039634">
    <property type="entry name" value="Bul1-like"/>
</dbReference>
<dbReference type="InterPro" id="IPR022794">
    <property type="entry name" value="Bul1_C"/>
</dbReference>
<dbReference type="Proteomes" id="UP000094336">
    <property type="component" value="Unassembled WGS sequence"/>
</dbReference>
<dbReference type="PANTHER" id="PTHR31904:SF1">
    <property type="entry name" value="BYPASS OF STOP CODON PROTEIN 5-RELATED"/>
    <property type="match status" value="1"/>
</dbReference>
<dbReference type="Pfam" id="PF04425">
    <property type="entry name" value="Bul1_N"/>
    <property type="match status" value="1"/>
</dbReference>
<evidence type="ECO:0000313" key="5">
    <source>
        <dbReference type="EMBL" id="ODQ79523.1"/>
    </source>
</evidence>
<evidence type="ECO:0000256" key="1">
    <source>
        <dbReference type="SAM" id="Coils"/>
    </source>
</evidence>
<feature type="domain" description="Bul1 C-terminal" evidence="4">
    <location>
        <begin position="680"/>
        <end position="888"/>
    </location>
</feature>
<evidence type="ECO:0008006" key="7">
    <source>
        <dbReference type="Google" id="ProtNLM"/>
    </source>
</evidence>
<proteinExistence type="predicted"/>
<dbReference type="GeneID" id="30146929"/>
<reference evidence="6" key="1">
    <citation type="submission" date="2016-05" db="EMBL/GenBank/DDBJ databases">
        <title>Comparative genomics of biotechnologically important yeasts.</title>
        <authorList>
            <consortium name="DOE Joint Genome Institute"/>
            <person name="Riley R."/>
            <person name="Haridas S."/>
            <person name="Wolfe K.H."/>
            <person name="Lopes M.R."/>
            <person name="Hittinger C.T."/>
            <person name="Goker M."/>
            <person name="Salamov A."/>
            <person name="Wisecaver J."/>
            <person name="Long T.M."/>
            <person name="Aerts A.L."/>
            <person name="Barry K."/>
            <person name="Choi C."/>
            <person name="Clum A."/>
            <person name="Coughlan A.Y."/>
            <person name="Deshpande S."/>
            <person name="Douglass A.P."/>
            <person name="Hanson S.J."/>
            <person name="Klenk H.-P."/>
            <person name="Labutti K."/>
            <person name="Lapidus A."/>
            <person name="Lindquist E."/>
            <person name="Lipzen A."/>
            <person name="Meier-Kolthoff J.P."/>
            <person name="Ohm R.A."/>
            <person name="Otillar R.P."/>
            <person name="Pangilinan J."/>
            <person name="Peng Y."/>
            <person name="Rokas A."/>
            <person name="Rosa C.A."/>
            <person name="Scheuner C."/>
            <person name="Sibirny A.A."/>
            <person name="Slot J.C."/>
            <person name="Stielow J.B."/>
            <person name="Sun H."/>
            <person name="Kurtzman C.P."/>
            <person name="Blackwell M."/>
            <person name="Grigoriev I.V."/>
            <person name="Jeffries T.W."/>
        </authorList>
    </citation>
    <scope>NUCLEOTIDE SEQUENCE [LARGE SCALE GENOMIC DNA]</scope>
    <source>
        <strain evidence="6">NRRL Y-12698</strain>
    </source>
</reference>
<gene>
    <name evidence="5" type="ORF">BABINDRAFT_161914</name>
</gene>
<feature type="domain" description="Bul1 N-terminal" evidence="3">
    <location>
        <begin position="52"/>
        <end position="499"/>
    </location>
</feature>
<dbReference type="InterPro" id="IPR007519">
    <property type="entry name" value="Bul1_N"/>
</dbReference>
<dbReference type="Pfam" id="PF04426">
    <property type="entry name" value="Bul1_C"/>
    <property type="match status" value="1"/>
</dbReference>
<keyword evidence="1" id="KW-0175">Coiled coil</keyword>
<dbReference type="EMBL" id="KV454432">
    <property type="protein sequence ID" value="ODQ79523.1"/>
    <property type="molecule type" value="Genomic_DNA"/>
</dbReference>
<feature type="coiled-coil region" evidence="1">
    <location>
        <begin position="484"/>
        <end position="511"/>
    </location>
</feature>
<evidence type="ECO:0000259" key="4">
    <source>
        <dbReference type="Pfam" id="PF04426"/>
    </source>
</evidence>
<dbReference type="OrthoDB" id="2283785at2759"/>
<feature type="region of interest" description="Disordered" evidence="2">
    <location>
        <begin position="80"/>
        <end position="109"/>
    </location>
</feature>
<evidence type="ECO:0000259" key="3">
    <source>
        <dbReference type="Pfam" id="PF04425"/>
    </source>
</evidence>
<evidence type="ECO:0000256" key="2">
    <source>
        <dbReference type="SAM" id="MobiDB-lite"/>
    </source>
</evidence>
<organism evidence="5 6">
    <name type="scientific">Babjeviella inositovora NRRL Y-12698</name>
    <dbReference type="NCBI Taxonomy" id="984486"/>
    <lineage>
        <taxon>Eukaryota</taxon>
        <taxon>Fungi</taxon>
        <taxon>Dikarya</taxon>
        <taxon>Ascomycota</taxon>
        <taxon>Saccharomycotina</taxon>
        <taxon>Pichiomycetes</taxon>
        <taxon>Serinales incertae sedis</taxon>
        <taxon>Babjeviella</taxon>
    </lineage>
</organism>
<sequence length="889" mass="99994">MDNRSTHSQEDSGAPTVPEYNRDEATHVEEKIEQLTLDENSPDLKIPPGYSANEYWDVLPSFQMYQSILRRHLQNINHDVNDELDSNHSSVQDPDEQDNHSITDAPPDYPVVGPPSAPMLGPTVGSSNARITTTDIHNQPFSPQLTPTTSRAHVLALGGLSDPTTPAADPNTQSTFDSVIDSVDSLKRVTFSPIDVQIFVTKQIPKPQTASPSAGNDPNLENKLKEYTNADFVYGYIIIHNTSTKPIPFEMFTVSLEGTEVITSLSRPVKFVKKFLRMFDLSACWSYDTIINSLGIEYEHFSKDSTDHSIYLGLPDNRILKPNTKYKKFFTFKFPQSLLDNTCPHIDQLQHYYLPPSLGLDKSLVAQANKDLDVSGLVLNKALGYAYLDKRGSPLLTRDYALSSSSIQYTIEARFIGKKNDGKLNIEDMLNYKDMHRHFIISAATNYHLRFIPNMAYQSSQTNLDYEEYLTNLIKIESNSKKQLKNLQISIERLLGKLEHEKKKMERLRLRDGKDEPHVLDGLKASQMYSTPSGSNIFTIETPGSSRVMSPELSAYSSRNLNLYEEEFEDYYSAYLDDDSLITSLATFEMKKFLSSKKGLIKLTFNKMAGEYNKKHYTDKIPPVPYMVAPLISKNNVSSEIHKRFKEKLRLFSDYKFLIDLEFQPTSGAGSSLGTSTPTSSNEKPPRLVSFQVSLLAITVKSERPIPVKLSPDFFLPDIHVNASNGASTPPIEVNDFNKKLKVRFAEYKEKLTAYQAVEGLDTASHIPKTLLEDVDSIIDLTHAVDEIPIFGINNYSSGKWERHVSGAIISLPAQSGLTHSISACLDDSMTKKTWRRKVQFTLDLVSSVKDSIVPSFQSCLISRLYCVRVKAVFDGNNLSYIDIPVDVL</sequence>
<dbReference type="RefSeq" id="XP_018984851.1">
    <property type="nucleotide sequence ID" value="XM_019129076.1"/>
</dbReference>
<dbReference type="PANTHER" id="PTHR31904">
    <property type="entry name" value="BYPASS OF STOP CODON PROTEIN 5-RELATED"/>
    <property type="match status" value="1"/>
</dbReference>
<name>A0A1E3QPA2_9ASCO</name>
<keyword evidence="6" id="KW-1185">Reference proteome</keyword>
<evidence type="ECO:0000313" key="6">
    <source>
        <dbReference type="Proteomes" id="UP000094336"/>
    </source>
</evidence>
<dbReference type="AlphaFoldDB" id="A0A1E3QPA2"/>